<dbReference type="AlphaFoldDB" id="A0A5M8QT89"/>
<dbReference type="SUPFAM" id="SSF53254">
    <property type="entry name" value="Phosphoglycerate mutase-like"/>
    <property type="match status" value="1"/>
</dbReference>
<name>A0A5M8QT89_9BACT</name>
<keyword evidence="5" id="KW-1185">Reference proteome</keyword>
<dbReference type="CDD" id="cd07040">
    <property type="entry name" value="HP"/>
    <property type="match status" value="1"/>
</dbReference>
<feature type="chain" id="PRO_5024466652" evidence="1">
    <location>
        <begin position="30"/>
        <end position="197"/>
    </location>
</feature>
<evidence type="ECO:0000313" key="3">
    <source>
        <dbReference type="EMBL" id="MFA1772653.1"/>
    </source>
</evidence>
<evidence type="ECO:0000256" key="1">
    <source>
        <dbReference type="SAM" id="SignalP"/>
    </source>
</evidence>
<protein>
    <submittedName>
        <fullName evidence="2">Histidine phosphatase family protein</fullName>
    </submittedName>
</protein>
<reference evidence="2 4" key="1">
    <citation type="submission" date="2019-07" db="EMBL/GenBank/DDBJ databases">
        <authorList>
            <person name="Qu J.-H."/>
        </authorList>
    </citation>
    <scope>NUCLEOTIDE SEQUENCE [LARGE SCALE GENOMIC DNA]</scope>
    <source>
        <strain evidence="2 4">MDT1-10-3</strain>
    </source>
</reference>
<evidence type="ECO:0000313" key="4">
    <source>
        <dbReference type="Proteomes" id="UP000323866"/>
    </source>
</evidence>
<sequence length="197" mass="21129">MKITFKLPFFFTCVFGLLVLMGCTASQNAGSGSGTAAQNQPTHTTVYLVRHAEKAPSSGAMTDDPALSEAGKKRAQVLRETLAAAPVSAIFATKYKRTQETVQPLATLKNVPVQLYEAQDYAAFAQKIKAEQAGKTVVVAGHSNTVLPLMEALGGKKPLAEIADHQYDYLFTVTLREGQEPVVKVQQYGEPSTAPAK</sequence>
<organism evidence="2 4">
    <name type="scientific">Rufibacter glacialis</name>
    <dbReference type="NCBI Taxonomy" id="1259555"/>
    <lineage>
        <taxon>Bacteria</taxon>
        <taxon>Pseudomonadati</taxon>
        <taxon>Bacteroidota</taxon>
        <taxon>Cytophagia</taxon>
        <taxon>Cytophagales</taxon>
        <taxon>Hymenobacteraceae</taxon>
        <taxon>Rufibacter</taxon>
    </lineage>
</organism>
<dbReference type="InterPro" id="IPR029033">
    <property type="entry name" value="His_PPase_superfam"/>
</dbReference>
<reference evidence="2 4" key="2">
    <citation type="submission" date="2019-09" db="EMBL/GenBank/DDBJ databases">
        <title>A bacterium isolated from glacier soil.</title>
        <authorList>
            <person name="Liu Q."/>
        </authorList>
    </citation>
    <scope>NUCLEOTIDE SEQUENCE [LARGE SCALE GENOMIC DNA]</scope>
    <source>
        <strain evidence="2 4">MDT1-10-3</strain>
    </source>
</reference>
<dbReference type="PROSITE" id="PS51257">
    <property type="entry name" value="PROKAR_LIPOPROTEIN"/>
    <property type="match status" value="1"/>
</dbReference>
<reference evidence="3 5" key="3">
    <citation type="submission" date="2024-08" db="EMBL/GenBank/DDBJ databases">
        <authorList>
            <person name="Wei W."/>
        </authorList>
    </citation>
    <scope>NUCLEOTIDE SEQUENCE [LARGE SCALE GENOMIC DNA]</scope>
    <source>
        <strain evidence="3 5">XU2</strain>
    </source>
</reference>
<comment type="caution">
    <text evidence="2">The sequence shown here is derived from an EMBL/GenBank/DDBJ whole genome shotgun (WGS) entry which is preliminary data.</text>
</comment>
<feature type="signal peptide" evidence="1">
    <location>
        <begin position="1"/>
        <end position="29"/>
    </location>
</feature>
<dbReference type="EMBL" id="JBGOGF010000008">
    <property type="protein sequence ID" value="MFA1772653.1"/>
    <property type="molecule type" value="Genomic_DNA"/>
</dbReference>
<accession>A0A5M8QT89</accession>
<proteinExistence type="predicted"/>
<evidence type="ECO:0000313" key="2">
    <source>
        <dbReference type="EMBL" id="KAA6437693.1"/>
    </source>
</evidence>
<dbReference type="Pfam" id="PF00300">
    <property type="entry name" value="His_Phos_1"/>
    <property type="match status" value="1"/>
</dbReference>
<evidence type="ECO:0000313" key="5">
    <source>
        <dbReference type="Proteomes" id="UP001570846"/>
    </source>
</evidence>
<dbReference type="OrthoDB" id="3296006at2"/>
<gene>
    <name evidence="3" type="ORF">ACD591_15245</name>
    <name evidence="2" type="ORF">FOE74_04095</name>
</gene>
<dbReference type="Proteomes" id="UP001570846">
    <property type="component" value="Unassembled WGS sequence"/>
</dbReference>
<dbReference type="InterPro" id="IPR013078">
    <property type="entry name" value="His_Pase_superF_clade-1"/>
</dbReference>
<keyword evidence="1" id="KW-0732">Signal</keyword>
<dbReference type="RefSeq" id="WP_149097314.1">
    <property type="nucleotide sequence ID" value="NZ_BMMG01000001.1"/>
</dbReference>
<dbReference type="Gene3D" id="3.40.50.1240">
    <property type="entry name" value="Phosphoglycerate mutase-like"/>
    <property type="match status" value="1"/>
</dbReference>
<dbReference type="EMBL" id="VKKZ01000010">
    <property type="protein sequence ID" value="KAA6437693.1"/>
    <property type="molecule type" value="Genomic_DNA"/>
</dbReference>
<dbReference type="Proteomes" id="UP000323866">
    <property type="component" value="Unassembled WGS sequence"/>
</dbReference>